<name>A0A0F6HD37_LEPIR</name>
<accession>A0A0F6HD37</accession>
<dbReference type="AlphaFoldDB" id="A0A0F6HD37"/>
<proteinExistence type="predicted"/>
<organism evidence="1 2">
    <name type="scientific">Leptospira interrogans str. UI 12621</name>
    <dbReference type="NCBI Taxonomy" id="1049937"/>
    <lineage>
        <taxon>Bacteria</taxon>
        <taxon>Pseudomonadati</taxon>
        <taxon>Spirochaetota</taxon>
        <taxon>Spirochaetia</taxon>
        <taxon>Leptospirales</taxon>
        <taxon>Leptospiraceae</taxon>
        <taxon>Leptospira</taxon>
    </lineage>
</organism>
<reference evidence="1 2" key="1">
    <citation type="submission" date="2012-09" db="EMBL/GenBank/DDBJ databases">
        <authorList>
            <person name="Harkins D.M."/>
            <person name="Durkin A.S."/>
            <person name="Brinkac L.M."/>
            <person name="Selengut J.D."/>
            <person name="Sanka R."/>
            <person name="DePew J."/>
            <person name="Purushe J."/>
            <person name="Chanthongthip A."/>
            <person name="Lattana O."/>
            <person name="Phetsouvanh R."/>
            <person name="Newton P.N."/>
            <person name="Vinetz J.M."/>
            <person name="Sutton G.G."/>
            <person name="Nelson W.C."/>
            <person name="Fouts D.E."/>
        </authorList>
    </citation>
    <scope>NUCLEOTIDE SEQUENCE [LARGE SCALE GENOMIC DNA]</scope>
    <source>
        <strain evidence="1 2">UI 12621</strain>
    </source>
</reference>
<gene>
    <name evidence="1" type="ORF">LEP1GSC104_2886</name>
</gene>
<dbReference type="Proteomes" id="UP000006324">
    <property type="component" value="Unassembled WGS sequence"/>
</dbReference>
<protein>
    <submittedName>
        <fullName evidence="1">Uncharacterized protein</fullName>
    </submittedName>
</protein>
<sequence>MTFDGERDLSLGSVLLSLKEYSANLLCIDPFALYRIQVNYLQ</sequence>
<evidence type="ECO:0000313" key="2">
    <source>
        <dbReference type="Proteomes" id="UP000006324"/>
    </source>
</evidence>
<comment type="caution">
    <text evidence="1">The sequence shown here is derived from an EMBL/GenBank/DDBJ whole genome shotgun (WGS) entry which is preliminary data.</text>
</comment>
<evidence type="ECO:0000313" key="1">
    <source>
        <dbReference type="EMBL" id="EKO26228.1"/>
    </source>
</evidence>
<dbReference type="EMBL" id="AHNQ02000015">
    <property type="protein sequence ID" value="EKO26228.1"/>
    <property type="molecule type" value="Genomic_DNA"/>
</dbReference>